<accession>A0ABW9JJU0</accession>
<dbReference type="Gene3D" id="2.160.20.10">
    <property type="entry name" value="Single-stranded right-handed beta-helix, Pectin lyase-like"/>
    <property type="match status" value="1"/>
</dbReference>
<keyword evidence="3" id="KW-1185">Reference proteome</keyword>
<organism evidence="2 3">
    <name type="scientific">Pedobacter helvus</name>
    <dbReference type="NCBI Taxonomy" id="2563444"/>
    <lineage>
        <taxon>Bacteria</taxon>
        <taxon>Pseudomonadati</taxon>
        <taxon>Bacteroidota</taxon>
        <taxon>Sphingobacteriia</taxon>
        <taxon>Sphingobacteriales</taxon>
        <taxon>Sphingobacteriaceae</taxon>
        <taxon>Pedobacter</taxon>
    </lineage>
</organism>
<dbReference type="InterPro" id="IPR026444">
    <property type="entry name" value="Secre_tail"/>
</dbReference>
<name>A0ABW9JJU0_9SPHI</name>
<gene>
    <name evidence="2" type="ORF">E5L68_008610</name>
</gene>
<dbReference type="SUPFAM" id="SSF51126">
    <property type="entry name" value="Pectin lyase-like"/>
    <property type="match status" value="1"/>
</dbReference>
<dbReference type="Proteomes" id="UP001517367">
    <property type="component" value="Unassembled WGS sequence"/>
</dbReference>
<dbReference type="NCBIfam" id="TIGR04183">
    <property type="entry name" value="Por_Secre_tail"/>
    <property type="match status" value="1"/>
</dbReference>
<dbReference type="Pfam" id="PF18962">
    <property type="entry name" value="Por_Secre_tail"/>
    <property type="match status" value="1"/>
</dbReference>
<reference evidence="2 3" key="1">
    <citation type="submission" date="2024-12" db="EMBL/GenBank/DDBJ databases">
        <authorList>
            <person name="Hu S."/>
        </authorList>
    </citation>
    <scope>NUCLEOTIDE SEQUENCE [LARGE SCALE GENOMIC DNA]</scope>
    <source>
        <strain evidence="2 3">P-25</strain>
    </source>
</reference>
<dbReference type="InterPro" id="IPR012334">
    <property type="entry name" value="Pectin_lyas_fold"/>
</dbReference>
<comment type="caution">
    <text evidence="2">The sequence shown here is derived from an EMBL/GenBank/DDBJ whole genome shotgun (WGS) entry which is preliminary data.</text>
</comment>
<feature type="domain" description="Secretion system C-terminal sorting" evidence="1">
    <location>
        <begin position="475"/>
        <end position="538"/>
    </location>
</feature>
<evidence type="ECO:0000313" key="2">
    <source>
        <dbReference type="EMBL" id="MFN0291453.1"/>
    </source>
</evidence>
<dbReference type="InterPro" id="IPR011050">
    <property type="entry name" value="Pectin_lyase_fold/virulence"/>
</dbReference>
<dbReference type="InterPro" id="IPR059226">
    <property type="entry name" value="Choice_anch_Q_dom"/>
</dbReference>
<evidence type="ECO:0000313" key="3">
    <source>
        <dbReference type="Proteomes" id="UP001517367"/>
    </source>
</evidence>
<protein>
    <submittedName>
        <fullName evidence="2">T9SS type A sorting domain-containing protein</fullName>
    </submittedName>
</protein>
<dbReference type="RefSeq" id="WP_138728059.1">
    <property type="nucleotide sequence ID" value="NZ_SRMP02000012.1"/>
</dbReference>
<dbReference type="EMBL" id="SRMP02000012">
    <property type="protein sequence ID" value="MFN0291453.1"/>
    <property type="molecule type" value="Genomic_DNA"/>
</dbReference>
<dbReference type="NCBIfam" id="NF041518">
    <property type="entry name" value="choice_anch_Q"/>
    <property type="match status" value="1"/>
</dbReference>
<sequence>MNKNLLPLRNYVLSINIKRVIALAAIVLVCYGQLNAAIRYVNINASGANNGTSWANAYTDFKTAVDAAVIGDEIWVAKGTYQTASGNSFSMKNGVKIYGGFNGGELSLSDRNFLSNPTKLMGNNQRVIYNSSLNNTATIDGFIITGGVTNAGGAMYNDNSSPIFYNCTFTQNTATYGGAIGNYQSSPTFYNCVFSQNTANYGGGVDNEQSSPTFYNCIFKENTAIDAGDGIYNYSGTITLVNTTMVNNGAYGFRNGSGADLIIIKNSIIWDNIDGGYTATNSLIKGTNPTGAGNINATNLTVNEVFADASNLDYALNQNSIALNKGDNASFLGLGSTTLDLAGNARVYKYNNSGVIDLGAYEYQGDPAVLPVTLVDFIAKIEGNGVILQWQTANETNNKGFIVYRKGDVGEFVSLSEINADNSSTVGYQRYQFADQKPLNGNNYYKLVQVDKDGEPTDLGTRALSFSLSTLSIQLYPNPTTSKVFLNEEVEGSFVLFNNIGQKIANGTLAQLRSGWDISSLQKGIYYFSINGNSYKILKQ</sequence>
<evidence type="ECO:0000259" key="1">
    <source>
        <dbReference type="Pfam" id="PF18962"/>
    </source>
</evidence>
<proteinExistence type="predicted"/>